<evidence type="ECO:0000256" key="2">
    <source>
        <dbReference type="SAM" id="MobiDB-lite"/>
    </source>
</evidence>
<feature type="compositionally biased region" description="Pro residues" evidence="2">
    <location>
        <begin position="108"/>
        <end position="119"/>
    </location>
</feature>
<dbReference type="GO" id="GO:0006397">
    <property type="term" value="P:mRNA processing"/>
    <property type="evidence" value="ECO:0007669"/>
    <property type="project" value="UniProtKB-KW"/>
</dbReference>
<dbReference type="SUPFAM" id="SSF109905">
    <property type="entry name" value="Surp module (SWAP domain)"/>
    <property type="match status" value="1"/>
</dbReference>
<feature type="compositionally biased region" description="Polar residues" evidence="2">
    <location>
        <begin position="159"/>
        <end position="172"/>
    </location>
</feature>
<feature type="compositionally biased region" description="Polar residues" evidence="2">
    <location>
        <begin position="705"/>
        <end position="717"/>
    </location>
</feature>
<proteinExistence type="predicted"/>
<evidence type="ECO:0000256" key="1">
    <source>
        <dbReference type="ARBA" id="ARBA00022664"/>
    </source>
</evidence>
<dbReference type="PANTHER" id="PTHR36886:SF7">
    <property type="entry name" value="EXPRESSED PROTEIN"/>
    <property type="match status" value="1"/>
</dbReference>
<feature type="region of interest" description="Disordered" evidence="2">
    <location>
        <begin position="286"/>
        <end position="308"/>
    </location>
</feature>
<keyword evidence="1" id="KW-0507">mRNA processing</keyword>
<dbReference type="AlphaFoldDB" id="A0AA35Z158"/>
<feature type="compositionally biased region" description="Basic and acidic residues" evidence="2">
    <location>
        <begin position="419"/>
        <end position="437"/>
    </location>
</feature>
<feature type="compositionally biased region" description="Basic residues" evidence="2">
    <location>
        <begin position="514"/>
        <end position="524"/>
    </location>
</feature>
<organism evidence="4 5">
    <name type="scientific">Lactuca saligna</name>
    <name type="common">Willowleaf lettuce</name>
    <dbReference type="NCBI Taxonomy" id="75948"/>
    <lineage>
        <taxon>Eukaryota</taxon>
        <taxon>Viridiplantae</taxon>
        <taxon>Streptophyta</taxon>
        <taxon>Embryophyta</taxon>
        <taxon>Tracheophyta</taxon>
        <taxon>Spermatophyta</taxon>
        <taxon>Magnoliopsida</taxon>
        <taxon>eudicotyledons</taxon>
        <taxon>Gunneridae</taxon>
        <taxon>Pentapetalae</taxon>
        <taxon>asterids</taxon>
        <taxon>campanulids</taxon>
        <taxon>Asterales</taxon>
        <taxon>Asteraceae</taxon>
        <taxon>Cichorioideae</taxon>
        <taxon>Cichorieae</taxon>
        <taxon>Lactucinae</taxon>
        <taxon>Lactuca</taxon>
    </lineage>
</organism>
<dbReference type="InterPro" id="IPR052650">
    <property type="entry name" value="Zinc_finger_CCCH"/>
</dbReference>
<accession>A0AA35Z158</accession>
<name>A0AA35Z158_LACSI</name>
<feature type="domain" description="SURP motif" evidence="3">
    <location>
        <begin position="220"/>
        <end position="268"/>
    </location>
</feature>
<dbReference type="PANTHER" id="PTHR36886">
    <property type="entry name" value="PROTEIN FRIGIDA-ESSENTIAL 1"/>
    <property type="match status" value="1"/>
</dbReference>
<dbReference type="PROSITE" id="PS50128">
    <property type="entry name" value="SURP"/>
    <property type="match status" value="1"/>
</dbReference>
<evidence type="ECO:0000313" key="5">
    <source>
        <dbReference type="Proteomes" id="UP001177003"/>
    </source>
</evidence>
<reference evidence="4" key="1">
    <citation type="submission" date="2023-04" db="EMBL/GenBank/DDBJ databases">
        <authorList>
            <person name="Vijverberg K."/>
            <person name="Xiong W."/>
            <person name="Schranz E."/>
        </authorList>
    </citation>
    <scope>NUCLEOTIDE SEQUENCE</scope>
</reference>
<dbReference type="InterPro" id="IPR000061">
    <property type="entry name" value="Surp"/>
</dbReference>
<gene>
    <name evidence="4" type="ORF">LSALG_LOCUS23591</name>
</gene>
<feature type="compositionally biased region" description="Pro residues" evidence="2">
    <location>
        <begin position="134"/>
        <end position="156"/>
    </location>
</feature>
<keyword evidence="5" id="KW-1185">Reference proteome</keyword>
<dbReference type="SMART" id="SM00648">
    <property type="entry name" value="SWAP"/>
    <property type="match status" value="1"/>
</dbReference>
<dbReference type="EMBL" id="OX465081">
    <property type="protein sequence ID" value="CAI9284031.1"/>
    <property type="molecule type" value="Genomic_DNA"/>
</dbReference>
<feature type="compositionally biased region" description="Basic residues" evidence="2">
    <location>
        <begin position="453"/>
        <end position="497"/>
    </location>
</feature>
<evidence type="ECO:0000259" key="3">
    <source>
        <dbReference type="PROSITE" id="PS50128"/>
    </source>
</evidence>
<feature type="compositionally biased region" description="Basic and acidic residues" evidence="2">
    <location>
        <begin position="190"/>
        <end position="199"/>
    </location>
</feature>
<feature type="compositionally biased region" description="Basic and acidic residues" evidence="2">
    <location>
        <begin position="498"/>
        <end position="513"/>
    </location>
</feature>
<feature type="region of interest" description="Disordered" evidence="2">
    <location>
        <begin position="687"/>
        <end position="724"/>
    </location>
</feature>
<protein>
    <recommendedName>
        <fullName evidence="3">SURP motif domain-containing protein</fullName>
    </recommendedName>
</protein>
<dbReference type="Pfam" id="PF01805">
    <property type="entry name" value="Surp"/>
    <property type="match status" value="1"/>
</dbReference>
<feature type="compositionally biased region" description="Pro residues" evidence="2">
    <location>
        <begin position="90"/>
        <end position="99"/>
    </location>
</feature>
<dbReference type="Proteomes" id="UP001177003">
    <property type="component" value="Chromosome 5"/>
</dbReference>
<feature type="region of interest" description="Disordered" evidence="2">
    <location>
        <begin position="365"/>
        <end position="584"/>
    </location>
</feature>
<dbReference type="Gene3D" id="1.10.10.790">
    <property type="entry name" value="Surp module"/>
    <property type="match status" value="1"/>
</dbReference>
<dbReference type="InterPro" id="IPR035967">
    <property type="entry name" value="SWAP/Surp_sf"/>
</dbReference>
<sequence length="1005" mass="112178">MQKSKTLFTITAISPSARVTRFSSAFSRSFKSVRINKGYNGDIADDLVAASVVILWKRGSRLPAVTPPPPPPLQQGSSAYLIPQHSYSRIPPPPQPQPHPQGQHFYRLPPPPLLPPPPSLSYFTHAPFGSLGHLPPPPPPPSSPPPGPPPLPPSPPHESLSTDAELSPSSRKPSVADMNDDNLTSTAVNDSDKGVKDTSDLNITSDIPPPKPRDENTTRMIEVLCHYIAKNGNEFEDMTCQKEIDNPDFKFLFGGPPGSEAAISHAYYKWMKKKCSSSKFLDGDISHSPAVSDMDMEDDITQPEEHKPDFTSNEVEKHACNSQQISHKAATDENIFISESSAVNQSGELIEGTNPIRLIQSYASDDTSENDDGLHFENVSPVTLSPHSKEDTTVLSAPLVEASLNTSSKIPEPSSTTEYLEKQDDSNAKLEVDEFGRLVKTGGVSDNSDDHNRRRGKRGRSRSRSPNVRRRRSPRRRREKRSRSRSWSPKKRSRSRSPYREREREETGADWTRRNKSQRGARCHNFHESEKNDEFRRHKNKHQEVSDRSSDKVKEEFVDPSGQCEEVNSIDQPPEQPVTESVTPPVPVSSNYPLLPFPPPSTWNNLPLPLPLPPPPPRPQISGPLLQYHQIQTQPPLQLNYPFQPFFRPYVTEIPLEQPYIGQSRILTTHYNPYASTFDHPLTTNISQDTGTSYNQYDPLFDSIEPSSNLEEGNGNTKQKEAAADVENDEFGETGDAEVGAVENDSPSSPIDLPDVATGEVEIDQVKNPGKIKKNKDSRSMKLFKVSLAEFVKEVLKPSWRQGNMSKEAFKTIVKKTVDKVSGAMKKHQIPKSQPKINQYIDSSQRKLTKLVMGYVDKSVEFKDSSGHELCFDDVAWCEMNSSLHEELVTWHVEDMVDNLLTHVQILAPLSPCGYGGSPAVTPGHETKLYVCSGGLVGARKLARKPSLGKFPFKKKKSYETMRYGHQNDIMADVEGLQRRHNEMNTPPPFSLYLVMVHLVVVLIG</sequence>
<feature type="region of interest" description="Disordered" evidence="2">
    <location>
        <begin position="84"/>
        <end position="216"/>
    </location>
</feature>
<dbReference type="GO" id="GO:0003723">
    <property type="term" value="F:RNA binding"/>
    <property type="evidence" value="ECO:0007669"/>
    <property type="project" value="InterPro"/>
</dbReference>
<evidence type="ECO:0000313" key="4">
    <source>
        <dbReference type="EMBL" id="CAI9284031.1"/>
    </source>
</evidence>
<feature type="compositionally biased region" description="Basic and acidic residues" evidence="2">
    <location>
        <begin position="525"/>
        <end position="557"/>
    </location>
</feature>
<feature type="compositionally biased region" description="Polar residues" evidence="2">
    <location>
        <begin position="403"/>
        <end position="418"/>
    </location>
</feature>
<feature type="compositionally biased region" description="Polar residues" evidence="2">
    <location>
        <begin position="687"/>
        <end position="696"/>
    </location>
</feature>